<evidence type="ECO:0000313" key="4">
    <source>
        <dbReference type="EMBL" id="KAK0645794.1"/>
    </source>
</evidence>
<evidence type="ECO:0000313" key="5">
    <source>
        <dbReference type="Proteomes" id="UP001174936"/>
    </source>
</evidence>
<dbReference type="InterPro" id="IPR029058">
    <property type="entry name" value="AB_hydrolase_fold"/>
</dbReference>
<dbReference type="EMBL" id="JAULSV010000004">
    <property type="protein sequence ID" value="KAK0645794.1"/>
    <property type="molecule type" value="Genomic_DNA"/>
</dbReference>
<dbReference type="Gene3D" id="3.40.50.1820">
    <property type="entry name" value="alpha/beta hydrolase"/>
    <property type="match status" value="1"/>
</dbReference>
<dbReference type="Pfam" id="PF24883">
    <property type="entry name" value="NPHP3_N"/>
    <property type="match status" value="1"/>
</dbReference>
<protein>
    <recommendedName>
        <fullName evidence="3">Nephrocystin 3-like N-terminal domain-containing protein</fullName>
    </recommendedName>
</protein>
<sequence length="1317" mass="148274">MADIEGWSRRVFRVRQLPGRVSDRPAAAALLSNALSLPTDHITIFSLATTSDRLEDPPSKVATLQLKSVPKCLEGANARKGSEWSIPVPGSGEPSEVFILDTHFKGFTVLSSPISEEHRFDCIAISGLASHPFGSWQPHGPDKSFMWIRDAIPLSVPGLRTMTYGYDASLSHSNSFQSIGDIAQTLVLLLRFGGWNLPSSKPIIFLAHSLGGLVLKEAIVRMADRDKAFFGILDNISGVIMFGVPSSGMHQSHLMAMVEDQPTELLVQDLSREGGAYYLRDLNKRFEGVSFLQTKKVFWAYETRESPTVVKLADGAWSRTGPPAVLVNVESATSHYCRKDQLTTFPINEDHSNMVKFSRGDPNLGLVTQIIVDFCALDGHSGCRAGTSIDVPKNNAVGLNVLGPEVDLANTSEGLPETKMLDELGGLLQAVEDIHHQLHFEELDLRIQQIEDPFQDTFEWAFGLPVLTNWLQQGFDSSLFWIHGKPGSGKSTFMKFLFQNPRTWQLLHDWKNDDACEIPAGFFFHYRGNAIQKSFEGVLRSLIIQILSPHSKKYRDRHHHTWTQYQLNKKQYDGTKNEISKLIAVLKNTEKLKEDTQEEIRHLQDKTSRSQAIHRSSQEDFARLHRLRDSLSRLKTTFAKNEARLSLQLAQLDSTKEILQELAKRFEEDDDPVTRTFLAKVVADFRKPDSGLILKLERTVRRLLDQDVIRIDLILFFDALDEFDGHPDVICRFLKDLVDGSDSPQSKTRVKICLSSRPWKALQDHFSAHPQLALEIHTRGDIEDYVSRSVKNWHRTNLYASQLVPAILSRANGVFLWVRLAVKVLSDSLTLDGKVSTLEQLEMRLRELPDDLFEFYRLIIERIGRSDRRRTYALLELLSRHSPSGPPVTTIQIRDAVLVSDCTNFQEVEDILDAAQATKNRASQATAATADLATWGGGLVEIKRDRPQLMHQTVLEFIMGLDFKSIVLGDLADFLSENGHSFYVKQPRHDWIGGNDINNDHNPGDIDGFEAMQHLAYHGEQAEITTGNSQFDYLHSVPFMWSKSSTIGNWGGSEKVFMFTIASCGLTLCLRDWIARNGGNLARLTGGWGHEKMDFPLLSAIFFSPPWGVFHDRYMKVFHLLLENGFHVSADRRFFPMLCSAIWDAGFHKRDAIEPIPQSVLLEAATLVLQHGQDPNVQVDLVLIDTLNSGRGSFTVARPLHVGLPALAVQVLLHKDADVNCRDRGGLTALDWLLDFPAHMKMPDAWNWKQRYEMCNILIEAGGQISENASRRRCLQSMAGFDKNGYDTAPLREKLGNIEWTEDPSSPEVALKRKRTG</sequence>
<evidence type="ECO:0000256" key="2">
    <source>
        <dbReference type="SAM" id="Coils"/>
    </source>
</evidence>
<organism evidence="4 5">
    <name type="scientific">Cercophora newfieldiana</name>
    <dbReference type="NCBI Taxonomy" id="92897"/>
    <lineage>
        <taxon>Eukaryota</taxon>
        <taxon>Fungi</taxon>
        <taxon>Dikarya</taxon>
        <taxon>Ascomycota</taxon>
        <taxon>Pezizomycotina</taxon>
        <taxon>Sordariomycetes</taxon>
        <taxon>Sordariomycetidae</taxon>
        <taxon>Sordariales</taxon>
        <taxon>Lasiosphaeriaceae</taxon>
        <taxon>Cercophora</taxon>
    </lineage>
</organism>
<dbReference type="SUPFAM" id="SSF52540">
    <property type="entry name" value="P-loop containing nucleoside triphosphate hydrolases"/>
    <property type="match status" value="1"/>
</dbReference>
<keyword evidence="5" id="KW-1185">Reference proteome</keyword>
<dbReference type="Gene3D" id="1.25.40.20">
    <property type="entry name" value="Ankyrin repeat-containing domain"/>
    <property type="match status" value="1"/>
</dbReference>
<evidence type="ECO:0000259" key="3">
    <source>
        <dbReference type="Pfam" id="PF24883"/>
    </source>
</evidence>
<comment type="caution">
    <text evidence="4">The sequence shown here is derived from an EMBL/GenBank/DDBJ whole genome shotgun (WGS) entry which is preliminary data.</text>
</comment>
<dbReference type="InterPro" id="IPR056884">
    <property type="entry name" value="NPHP3-like_N"/>
</dbReference>
<keyword evidence="1" id="KW-0677">Repeat</keyword>
<evidence type="ECO:0000256" key="1">
    <source>
        <dbReference type="ARBA" id="ARBA00022737"/>
    </source>
</evidence>
<dbReference type="PANTHER" id="PTHR10039:SF5">
    <property type="entry name" value="NACHT DOMAIN-CONTAINING PROTEIN"/>
    <property type="match status" value="1"/>
</dbReference>
<dbReference type="Gene3D" id="3.40.50.300">
    <property type="entry name" value="P-loop containing nucleotide triphosphate hydrolases"/>
    <property type="match status" value="1"/>
</dbReference>
<feature type="domain" description="Nephrocystin 3-like N-terminal" evidence="3">
    <location>
        <begin position="457"/>
        <end position="587"/>
    </location>
</feature>
<keyword evidence="2" id="KW-0175">Coiled coil</keyword>
<accession>A0AA39Y4B4</accession>
<dbReference type="Proteomes" id="UP001174936">
    <property type="component" value="Unassembled WGS sequence"/>
</dbReference>
<feature type="coiled-coil region" evidence="2">
    <location>
        <begin position="579"/>
        <end position="606"/>
    </location>
</feature>
<gene>
    <name evidence="4" type="ORF">B0T16DRAFT_492873</name>
</gene>
<dbReference type="InterPro" id="IPR036770">
    <property type="entry name" value="Ankyrin_rpt-contain_sf"/>
</dbReference>
<dbReference type="SUPFAM" id="SSF53474">
    <property type="entry name" value="alpha/beta-Hydrolases"/>
    <property type="match status" value="1"/>
</dbReference>
<proteinExistence type="predicted"/>
<dbReference type="PANTHER" id="PTHR10039">
    <property type="entry name" value="AMELOGENIN"/>
    <property type="match status" value="1"/>
</dbReference>
<name>A0AA39Y4B4_9PEZI</name>
<reference evidence="4" key="1">
    <citation type="submission" date="2023-06" db="EMBL/GenBank/DDBJ databases">
        <title>Genome-scale phylogeny and comparative genomics of the fungal order Sordariales.</title>
        <authorList>
            <consortium name="Lawrence Berkeley National Laboratory"/>
            <person name="Hensen N."/>
            <person name="Bonometti L."/>
            <person name="Westerberg I."/>
            <person name="Brannstrom I.O."/>
            <person name="Guillou S."/>
            <person name="Cros-Aarteil S."/>
            <person name="Calhoun S."/>
            <person name="Haridas S."/>
            <person name="Kuo A."/>
            <person name="Mondo S."/>
            <person name="Pangilinan J."/>
            <person name="Riley R."/>
            <person name="Labutti K."/>
            <person name="Andreopoulos B."/>
            <person name="Lipzen A."/>
            <person name="Chen C."/>
            <person name="Yanf M."/>
            <person name="Daum C."/>
            <person name="Ng V."/>
            <person name="Clum A."/>
            <person name="Steindorff A."/>
            <person name="Ohm R."/>
            <person name="Martin F."/>
            <person name="Silar P."/>
            <person name="Natvig D."/>
            <person name="Lalanne C."/>
            <person name="Gautier V."/>
            <person name="Ament-Velasquez S.L."/>
            <person name="Kruys A."/>
            <person name="Hutchinson M.I."/>
            <person name="Powell A.J."/>
            <person name="Barry K."/>
            <person name="Miller A.N."/>
            <person name="Grigoriev I.V."/>
            <person name="Debuchy R."/>
            <person name="Gladieux P."/>
            <person name="Thoren M.H."/>
            <person name="Johannesson H."/>
        </authorList>
    </citation>
    <scope>NUCLEOTIDE SEQUENCE</scope>
    <source>
        <strain evidence="4">SMH2532-1</strain>
    </source>
</reference>
<dbReference type="InterPro" id="IPR027417">
    <property type="entry name" value="P-loop_NTPase"/>
</dbReference>